<proteinExistence type="predicted"/>
<dbReference type="PROSITE" id="PS51379">
    <property type="entry name" value="4FE4S_FER_2"/>
    <property type="match status" value="1"/>
</dbReference>
<reference evidence="6 7" key="1">
    <citation type="submission" date="2024-11" db="EMBL/GenBank/DDBJ databases">
        <authorList>
            <person name="Heng Y.C."/>
            <person name="Lim A.C.H."/>
            <person name="Lee J.K.Y."/>
            <person name="Kittelmann S."/>
        </authorList>
    </citation>
    <scope>NUCLEOTIDE SEQUENCE [LARGE SCALE GENOMIC DNA]</scope>
    <source>
        <strain evidence="6 7">WILCCON 0114</strain>
    </source>
</reference>
<keyword evidence="1" id="KW-0004">4Fe-4S</keyword>
<evidence type="ECO:0000256" key="4">
    <source>
        <dbReference type="ARBA" id="ARBA00023014"/>
    </source>
</evidence>
<dbReference type="Gene3D" id="3.30.70.20">
    <property type="match status" value="1"/>
</dbReference>
<dbReference type="InterPro" id="IPR010208">
    <property type="entry name" value="Ion_transpt_RnfC/RsxC"/>
</dbReference>
<dbReference type="Proteomes" id="UP001623592">
    <property type="component" value="Unassembled WGS sequence"/>
</dbReference>
<dbReference type="Pfam" id="PF13237">
    <property type="entry name" value="Fer4_10"/>
    <property type="match status" value="1"/>
</dbReference>
<evidence type="ECO:0000313" key="6">
    <source>
        <dbReference type="EMBL" id="MFL0250703.1"/>
    </source>
</evidence>
<accession>A0ABW8TG98</accession>
<keyword evidence="4" id="KW-0411">Iron-sulfur</keyword>
<sequence length="367" mass="40521">MSSYPIITKKSVKSNDKIKKIQKEAKKKYGKRKLFGYPKASIPKIIVESGYVDIVDKKVNTGVKINELNKLLLAIEENELTGMSGNGFPTYKKLKTAVESAAQNKVLIINGAECDPGLVHDAWLIRNRLKDIIFGSKLAAEMINASEVFLAAKLMKNESIEGINVKNLPNRYPIGAEKILIKEVLKLDMDKKDIPVKKGILVLNVQTIIMIAEIAKGEFLRGSRYITVADYTKGEAKVAKVIYDMKSKEVLEKVLGKQAGKVIYAGGGIMGAHQIKGDERITALTNFVGYADKVAYDNDSKCKKCGNCSRNCPMGIKVHKVVADYAKNISSNMQQYGVQNCINCGTCTYLCEAGKNTMEIVNMYSNK</sequence>
<dbReference type="InterPro" id="IPR017896">
    <property type="entry name" value="4Fe4S_Fe-S-bd"/>
</dbReference>
<dbReference type="InterPro" id="IPR011538">
    <property type="entry name" value="Nuo51_FMN-bd"/>
</dbReference>
<dbReference type="InterPro" id="IPR017900">
    <property type="entry name" value="4Fe4S_Fe_S_CS"/>
</dbReference>
<organism evidence="6 7">
    <name type="scientific">Clostridium neuense</name>
    <dbReference type="NCBI Taxonomy" id="1728934"/>
    <lineage>
        <taxon>Bacteria</taxon>
        <taxon>Bacillati</taxon>
        <taxon>Bacillota</taxon>
        <taxon>Clostridia</taxon>
        <taxon>Eubacteriales</taxon>
        <taxon>Clostridiaceae</taxon>
        <taxon>Clostridium</taxon>
    </lineage>
</organism>
<evidence type="ECO:0000313" key="7">
    <source>
        <dbReference type="Proteomes" id="UP001623592"/>
    </source>
</evidence>
<dbReference type="InterPro" id="IPR037225">
    <property type="entry name" value="Nuo51_FMN-bd_sf"/>
</dbReference>
<evidence type="ECO:0000256" key="1">
    <source>
        <dbReference type="ARBA" id="ARBA00022485"/>
    </source>
</evidence>
<evidence type="ECO:0000256" key="3">
    <source>
        <dbReference type="ARBA" id="ARBA00023004"/>
    </source>
</evidence>
<comment type="caution">
    <text evidence="6">The sequence shown here is derived from an EMBL/GenBank/DDBJ whole genome shotgun (WGS) entry which is preliminary data.</text>
</comment>
<dbReference type="PANTHER" id="PTHR43034:SF2">
    <property type="entry name" value="ION-TRANSLOCATING OXIDOREDUCTASE COMPLEX SUBUNIT C"/>
    <property type="match status" value="1"/>
</dbReference>
<name>A0ABW8TG98_9CLOT</name>
<keyword evidence="2" id="KW-0479">Metal-binding</keyword>
<dbReference type="Gene3D" id="3.40.50.11540">
    <property type="entry name" value="NADH-ubiquinone oxidoreductase 51kDa subunit"/>
    <property type="match status" value="1"/>
</dbReference>
<dbReference type="EMBL" id="JBJIAA010000007">
    <property type="protein sequence ID" value="MFL0250703.1"/>
    <property type="molecule type" value="Genomic_DNA"/>
</dbReference>
<dbReference type="PANTHER" id="PTHR43034">
    <property type="entry name" value="ION-TRANSLOCATING OXIDOREDUCTASE COMPLEX SUBUNIT C"/>
    <property type="match status" value="1"/>
</dbReference>
<keyword evidence="3" id="KW-0408">Iron</keyword>
<protein>
    <submittedName>
        <fullName evidence="6">4Fe-4S dicluster domain-containing protein</fullName>
    </submittedName>
</protein>
<evidence type="ECO:0000256" key="2">
    <source>
        <dbReference type="ARBA" id="ARBA00022723"/>
    </source>
</evidence>
<gene>
    <name evidence="6" type="ORF">ACJDT4_09750</name>
</gene>
<dbReference type="Pfam" id="PF01512">
    <property type="entry name" value="Complex1_51K"/>
    <property type="match status" value="1"/>
</dbReference>
<dbReference type="SUPFAM" id="SSF142019">
    <property type="entry name" value="Nqo1 FMN-binding domain-like"/>
    <property type="match status" value="1"/>
</dbReference>
<dbReference type="SUPFAM" id="SSF46548">
    <property type="entry name" value="alpha-helical ferredoxin"/>
    <property type="match status" value="1"/>
</dbReference>
<evidence type="ECO:0000259" key="5">
    <source>
        <dbReference type="PROSITE" id="PS51379"/>
    </source>
</evidence>
<dbReference type="PROSITE" id="PS00198">
    <property type="entry name" value="4FE4S_FER_1"/>
    <property type="match status" value="1"/>
</dbReference>
<feature type="domain" description="4Fe-4S ferredoxin-type" evidence="5">
    <location>
        <begin position="292"/>
        <end position="321"/>
    </location>
</feature>
<keyword evidence="7" id="KW-1185">Reference proteome</keyword>
<dbReference type="RefSeq" id="WP_406787368.1">
    <property type="nucleotide sequence ID" value="NZ_JBJIAA010000007.1"/>
</dbReference>